<dbReference type="EMBL" id="PGGK01000012">
    <property type="protein sequence ID" value="TGC08026.1"/>
    <property type="molecule type" value="Genomic_DNA"/>
</dbReference>
<accession>A0A4E0QQL5</accession>
<evidence type="ECO:0000313" key="4">
    <source>
        <dbReference type="Proteomes" id="UP000297295"/>
    </source>
</evidence>
<dbReference type="AlphaFoldDB" id="A0A4E0QQL5"/>
<evidence type="ECO:0000256" key="1">
    <source>
        <dbReference type="SAM" id="MobiDB-lite"/>
    </source>
</evidence>
<organism evidence="3 4">
    <name type="scientific">Methanolobus halotolerans</name>
    <dbReference type="NCBI Taxonomy" id="2052935"/>
    <lineage>
        <taxon>Archaea</taxon>
        <taxon>Methanobacteriati</taxon>
        <taxon>Methanobacteriota</taxon>
        <taxon>Stenosarchaea group</taxon>
        <taxon>Methanomicrobia</taxon>
        <taxon>Methanosarcinales</taxon>
        <taxon>Methanosarcinaceae</taxon>
        <taxon>Methanolobus</taxon>
    </lineage>
</organism>
<protein>
    <submittedName>
        <fullName evidence="3">IS5/IS1182 family transposase</fullName>
    </submittedName>
</protein>
<dbReference type="Proteomes" id="UP000297295">
    <property type="component" value="Unassembled WGS sequence"/>
</dbReference>
<feature type="region of interest" description="Disordered" evidence="1">
    <location>
        <begin position="71"/>
        <end position="90"/>
    </location>
</feature>
<dbReference type="GO" id="GO:0006313">
    <property type="term" value="P:DNA transposition"/>
    <property type="evidence" value="ECO:0007669"/>
    <property type="project" value="InterPro"/>
</dbReference>
<keyword evidence="4" id="KW-1185">Reference proteome</keyword>
<reference evidence="3 4" key="1">
    <citation type="submission" date="2017-11" db="EMBL/GenBank/DDBJ databases">
        <title>Isolation and Characterization of Methanogenic Archaea from Saline Meromictic Lake at Siberia.</title>
        <authorList>
            <person name="Shen Y."/>
            <person name="Huang H.-H."/>
            <person name="Lai M.-C."/>
            <person name="Chen S.-C."/>
        </authorList>
    </citation>
    <scope>NUCLEOTIDE SEQUENCE [LARGE SCALE GENOMIC DNA]</scope>
    <source>
        <strain evidence="3 4">SY-01</strain>
    </source>
</reference>
<evidence type="ECO:0000259" key="2">
    <source>
        <dbReference type="Pfam" id="PF01609"/>
    </source>
</evidence>
<comment type="caution">
    <text evidence="3">The sequence shown here is derived from an EMBL/GenBank/DDBJ whole genome shotgun (WGS) entry which is preliminary data.</text>
</comment>
<dbReference type="OrthoDB" id="137615at2157"/>
<gene>
    <name evidence="3" type="ORF">CUN85_10310</name>
</gene>
<sequence length="160" mass="18952">MHACISCEGFPLTIQLSYGTDHDRKHFIEVIEDIKIKTNRRSRTRPLEVLADAAYDDVDIRKHLRSRGIQSNIPINPRNTKTRKRGRPTRFNPVTYVKRGTIERFFAWLNMGFRKLATRYERLNIVFKGFLDIACFMLCWKRGFREVMKLAHYLIYSVVV</sequence>
<dbReference type="PANTHER" id="PTHR30007">
    <property type="entry name" value="PHP DOMAIN PROTEIN"/>
    <property type="match status" value="1"/>
</dbReference>
<feature type="domain" description="Transposase IS4-like" evidence="2">
    <location>
        <begin position="1"/>
        <end position="130"/>
    </location>
</feature>
<dbReference type="Pfam" id="PF01609">
    <property type="entry name" value="DDE_Tnp_1"/>
    <property type="match status" value="1"/>
</dbReference>
<dbReference type="PANTHER" id="PTHR30007:SF1">
    <property type="entry name" value="BLR1914 PROTEIN"/>
    <property type="match status" value="1"/>
</dbReference>
<proteinExistence type="predicted"/>
<dbReference type="InterPro" id="IPR002559">
    <property type="entry name" value="Transposase_11"/>
</dbReference>
<dbReference type="GO" id="GO:0004803">
    <property type="term" value="F:transposase activity"/>
    <property type="evidence" value="ECO:0007669"/>
    <property type="project" value="InterPro"/>
</dbReference>
<dbReference type="GO" id="GO:0003677">
    <property type="term" value="F:DNA binding"/>
    <property type="evidence" value="ECO:0007669"/>
    <property type="project" value="InterPro"/>
</dbReference>
<evidence type="ECO:0000313" key="3">
    <source>
        <dbReference type="EMBL" id="TGC08026.1"/>
    </source>
</evidence>
<name>A0A4E0QQL5_9EURY</name>